<evidence type="ECO:0000313" key="2">
    <source>
        <dbReference type="Proteomes" id="UP001215598"/>
    </source>
</evidence>
<comment type="caution">
    <text evidence="1">The sequence shown here is derived from an EMBL/GenBank/DDBJ whole genome shotgun (WGS) entry which is preliminary data.</text>
</comment>
<name>A0AAD7MGD2_9AGAR</name>
<sequence>MPNLAEQCLVHVRQSYYKDLRGDLYTVFRRIQVYDANLQTDVDAVEIKAGYSSNTPRRQQEYQDTCHGVDFDWKFKYTSTNVKRLVLKRGAEHLVHLSLRMLSAGIPPIRAPGAA</sequence>
<protein>
    <submittedName>
        <fullName evidence="1">Uncharacterized protein</fullName>
    </submittedName>
</protein>
<accession>A0AAD7MGD2</accession>
<keyword evidence="2" id="KW-1185">Reference proteome</keyword>
<proteinExistence type="predicted"/>
<dbReference type="AlphaFoldDB" id="A0AAD7MGD2"/>
<organism evidence="1 2">
    <name type="scientific">Mycena metata</name>
    <dbReference type="NCBI Taxonomy" id="1033252"/>
    <lineage>
        <taxon>Eukaryota</taxon>
        <taxon>Fungi</taxon>
        <taxon>Dikarya</taxon>
        <taxon>Basidiomycota</taxon>
        <taxon>Agaricomycotina</taxon>
        <taxon>Agaricomycetes</taxon>
        <taxon>Agaricomycetidae</taxon>
        <taxon>Agaricales</taxon>
        <taxon>Marasmiineae</taxon>
        <taxon>Mycenaceae</taxon>
        <taxon>Mycena</taxon>
    </lineage>
</organism>
<dbReference type="EMBL" id="JARKIB010000297">
    <property type="protein sequence ID" value="KAJ7716070.1"/>
    <property type="molecule type" value="Genomic_DNA"/>
</dbReference>
<reference evidence="1" key="1">
    <citation type="submission" date="2023-03" db="EMBL/GenBank/DDBJ databases">
        <title>Massive genome expansion in bonnet fungi (Mycena s.s.) driven by repeated elements and novel gene families across ecological guilds.</title>
        <authorList>
            <consortium name="Lawrence Berkeley National Laboratory"/>
            <person name="Harder C.B."/>
            <person name="Miyauchi S."/>
            <person name="Viragh M."/>
            <person name="Kuo A."/>
            <person name="Thoen E."/>
            <person name="Andreopoulos B."/>
            <person name="Lu D."/>
            <person name="Skrede I."/>
            <person name="Drula E."/>
            <person name="Henrissat B."/>
            <person name="Morin E."/>
            <person name="Kohler A."/>
            <person name="Barry K."/>
            <person name="LaButti K."/>
            <person name="Morin E."/>
            <person name="Salamov A."/>
            <person name="Lipzen A."/>
            <person name="Mereny Z."/>
            <person name="Hegedus B."/>
            <person name="Baldrian P."/>
            <person name="Stursova M."/>
            <person name="Weitz H."/>
            <person name="Taylor A."/>
            <person name="Grigoriev I.V."/>
            <person name="Nagy L.G."/>
            <person name="Martin F."/>
            <person name="Kauserud H."/>
        </authorList>
    </citation>
    <scope>NUCLEOTIDE SEQUENCE</scope>
    <source>
        <strain evidence="1">CBHHK182m</strain>
    </source>
</reference>
<gene>
    <name evidence="1" type="ORF">B0H16DRAFT_1476969</name>
</gene>
<dbReference type="Proteomes" id="UP001215598">
    <property type="component" value="Unassembled WGS sequence"/>
</dbReference>
<evidence type="ECO:0000313" key="1">
    <source>
        <dbReference type="EMBL" id="KAJ7716070.1"/>
    </source>
</evidence>